<evidence type="ECO:0000259" key="7">
    <source>
        <dbReference type="PROSITE" id="PS50026"/>
    </source>
</evidence>
<evidence type="ECO:0000256" key="6">
    <source>
        <dbReference type="PROSITE-ProRule" id="PRU00076"/>
    </source>
</evidence>
<keyword evidence="1 6" id="KW-0245">EGF-like domain</keyword>
<dbReference type="InterPro" id="IPR000742">
    <property type="entry name" value="EGF"/>
</dbReference>
<dbReference type="CDD" id="cd00054">
    <property type="entry name" value="EGF_CA"/>
    <property type="match status" value="1"/>
</dbReference>
<dbReference type="PROSITE" id="PS01187">
    <property type="entry name" value="EGF_CA"/>
    <property type="match status" value="1"/>
</dbReference>
<keyword evidence="10" id="KW-1185">Reference proteome</keyword>
<organism evidence="9 10">
    <name type="scientific">Magallana gigas</name>
    <name type="common">Pacific oyster</name>
    <name type="synonym">Crassostrea gigas</name>
    <dbReference type="NCBI Taxonomy" id="29159"/>
    <lineage>
        <taxon>Eukaryota</taxon>
        <taxon>Metazoa</taxon>
        <taxon>Spiralia</taxon>
        <taxon>Lophotrochozoa</taxon>
        <taxon>Mollusca</taxon>
        <taxon>Bivalvia</taxon>
        <taxon>Autobranchia</taxon>
        <taxon>Pteriomorphia</taxon>
        <taxon>Ostreida</taxon>
        <taxon>Ostreoidea</taxon>
        <taxon>Ostreidae</taxon>
        <taxon>Magallana</taxon>
    </lineage>
</organism>
<dbReference type="PROSITE" id="PS00615">
    <property type="entry name" value="C_TYPE_LECTIN_1"/>
    <property type="match status" value="1"/>
</dbReference>
<dbReference type="SUPFAM" id="SSF56436">
    <property type="entry name" value="C-type lectin-like"/>
    <property type="match status" value="1"/>
</dbReference>
<dbReference type="Gene3D" id="3.10.100.10">
    <property type="entry name" value="Mannose-Binding Protein A, subunit A"/>
    <property type="match status" value="1"/>
</dbReference>
<evidence type="ECO:0000256" key="1">
    <source>
        <dbReference type="ARBA" id="ARBA00022536"/>
    </source>
</evidence>
<dbReference type="PROSITE" id="PS50026">
    <property type="entry name" value="EGF_3"/>
    <property type="match status" value="1"/>
</dbReference>
<evidence type="ECO:0000313" key="10">
    <source>
        <dbReference type="Proteomes" id="UP000005408"/>
    </source>
</evidence>
<dbReference type="InterPro" id="IPR018097">
    <property type="entry name" value="EGF_Ca-bd_CS"/>
</dbReference>
<dbReference type="PROSITE" id="PS00010">
    <property type="entry name" value="ASX_HYDROXYL"/>
    <property type="match status" value="1"/>
</dbReference>
<reference evidence="9" key="1">
    <citation type="submission" date="2022-08" db="UniProtKB">
        <authorList>
            <consortium name="EnsemblMetazoa"/>
        </authorList>
    </citation>
    <scope>IDENTIFICATION</scope>
    <source>
        <strain evidence="9">05x7-T-G4-1.051#20</strain>
    </source>
</reference>
<dbReference type="SUPFAM" id="SSF57196">
    <property type="entry name" value="EGF/Laminin"/>
    <property type="match status" value="1"/>
</dbReference>
<feature type="domain" description="EGF-like" evidence="7">
    <location>
        <begin position="226"/>
        <end position="262"/>
    </location>
</feature>
<keyword evidence="4 6" id="KW-1015">Disulfide bond</keyword>
<protein>
    <recommendedName>
        <fullName evidence="11">Neurocan core protein</fullName>
    </recommendedName>
</protein>
<dbReference type="CDD" id="cd00037">
    <property type="entry name" value="CLECT"/>
    <property type="match status" value="1"/>
</dbReference>
<evidence type="ECO:0000256" key="4">
    <source>
        <dbReference type="ARBA" id="ARBA00023157"/>
    </source>
</evidence>
<dbReference type="FunFam" id="2.10.25.10:FF:000434">
    <property type="entry name" value="Predicted protein"/>
    <property type="match status" value="1"/>
</dbReference>
<dbReference type="InterPro" id="IPR018378">
    <property type="entry name" value="C-type_lectin_CS"/>
</dbReference>
<evidence type="ECO:0000313" key="9">
    <source>
        <dbReference type="EnsemblMetazoa" id="G25057.1:cds"/>
    </source>
</evidence>
<name>A0A8W8KUS7_MAGGI</name>
<dbReference type="InterPro" id="IPR016186">
    <property type="entry name" value="C-type_lectin-like/link_sf"/>
</dbReference>
<accession>A0A8W8KUS7</accession>
<dbReference type="SMART" id="SM00179">
    <property type="entry name" value="EGF_CA"/>
    <property type="match status" value="1"/>
</dbReference>
<dbReference type="PANTHER" id="PTHR22803">
    <property type="entry name" value="MANNOSE, PHOSPHOLIPASE, LECTIN RECEPTOR RELATED"/>
    <property type="match status" value="1"/>
</dbReference>
<keyword evidence="2" id="KW-0732">Signal</keyword>
<sequence>MISRGKFYNSVCIPGFTHQIGNFCYKTFFDSPKTWSDAQSTCRHYGGVVVEIRDLKKQQTIQGLVSGVQHIWTGGNKKGDDWYWGHGERISSFTNWDSNEPNNKNGNENCLELKSNSSWTWNDSPCDRKNPFICERHDELGPFLSKEKATSYLQGRSKRVKRDIDEECGESRGCDHEEVSEHGVRDVCTWMKNRLCNQLYCSPGSVCATTNKDCGNLKNYGVGCEDINECASNPCQNGGTCFNNINSFSCSCPGHVYGTTCEYDANFDP</sequence>
<dbReference type="PROSITE" id="PS50041">
    <property type="entry name" value="C_TYPE_LECTIN_2"/>
    <property type="match status" value="1"/>
</dbReference>
<evidence type="ECO:0000256" key="3">
    <source>
        <dbReference type="ARBA" id="ARBA00022737"/>
    </source>
</evidence>
<feature type="domain" description="C-type lectin" evidence="8">
    <location>
        <begin position="20"/>
        <end position="135"/>
    </location>
</feature>
<dbReference type="Gene3D" id="2.10.25.10">
    <property type="entry name" value="Laminin"/>
    <property type="match status" value="1"/>
</dbReference>
<dbReference type="InterPro" id="IPR016187">
    <property type="entry name" value="CTDL_fold"/>
</dbReference>
<dbReference type="Pfam" id="PF00008">
    <property type="entry name" value="EGF"/>
    <property type="match status" value="1"/>
</dbReference>
<comment type="caution">
    <text evidence="6">Lacks conserved residue(s) required for the propagation of feature annotation.</text>
</comment>
<dbReference type="EnsemblMetazoa" id="G25057.1">
    <property type="protein sequence ID" value="G25057.1:cds"/>
    <property type="gene ID" value="G25057"/>
</dbReference>
<dbReference type="Proteomes" id="UP000005408">
    <property type="component" value="Unassembled WGS sequence"/>
</dbReference>
<dbReference type="SMART" id="SM00034">
    <property type="entry name" value="CLECT"/>
    <property type="match status" value="1"/>
</dbReference>
<dbReference type="PROSITE" id="PS00022">
    <property type="entry name" value="EGF_1"/>
    <property type="match status" value="1"/>
</dbReference>
<dbReference type="InterPro" id="IPR050111">
    <property type="entry name" value="C-type_lectin/snaclec_domain"/>
</dbReference>
<evidence type="ECO:0000259" key="8">
    <source>
        <dbReference type="PROSITE" id="PS50041"/>
    </source>
</evidence>
<proteinExistence type="predicted"/>
<evidence type="ECO:0000256" key="2">
    <source>
        <dbReference type="ARBA" id="ARBA00022729"/>
    </source>
</evidence>
<dbReference type="PRINTS" id="PR00010">
    <property type="entry name" value="EGFBLOOD"/>
</dbReference>
<dbReference type="SMART" id="SM00181">
    <property type="entry name" value="EGF"/>
    <property type="match status" value="1"/>
</dbReference>
<dbReference type="InterPro" id="IPR001304">
    <property type="entry name" value="C-type_lectin-like"/>
</dbReference>
<evidence type="ECO:0000256" key="5">
    <source>
        <dbReference type="ARBA" id="ARBA00023180"/>
    </source>
</evidence>
<dbReference type="GO" id="GO:0005509">
    <property type="term" value="F:calcium ion binding"/>
    <property type="evidence" value="ECO:0007669"/>
    <property type="project" value="InterPro"/>
</dbReference>
<dbReference type="InterPro" id="IPR001881">
    <property type="entry name" value="EGF-like_Ca-bd_dom"/>
</dbReference>
<dbReference type="InterPro" id="IPR000152">
    <property type="entry name" value="EGF-type_Asp/Asn_hydroxyl_site"/>
</dbReference>
<dbReference type="Pfam" id="PF00059">
    <property type="entry name" value="Lectin_C"/>
    <property type="match status" value="1"/>
</dbReference>
<dbReference type="AlphaFoldDB" id="A0A8W8KUS7"/>
<keyword evidence="3" id="KW-0677">Repeat</keyword>
<keyword evidence="5" id="KW-0325">Glycoprotein</keyword>
<evidence type="ECO:0008006" key="11">
    <source>
        <dbReference type="Google" id="ProtNLM"/>
    </source>
</evidence>
<feature type="disulfide bond" evidence="6">
    <location>
        <begin position="252"/>
        <end position="261"/>
    </location>
</feature>